<dbReference type="AlphaFoldDB" id="A0A7C3DI83"/>
<sequence>MLGKSKSNRHLEKNLTRILLSLFALVIVTVKGDMVINWNSGLAVAVWVIVFFALSLNAALAVLALLRGARPDKPSAEE</sequence>
<name>A0A7C3DI83_MEIRU</name>
<feature type="transmembrane region" description="Helical" evidence="1">
    <location>
        <begin position="42"/>
        <end position="66"/>
    </location>
</feature>
<evidence type="ECO:0000256" key="1">
    <source>
        <dbReference type="SAM" id="Phobius"/>
    </source>
</evidence>
<reference evidence="2" key="1">
    <citation type="journal article" date="2020" name="mSystems">
        <title>Genome- and Community-Level Interaction Insights into Carbon Utilization and Element Cycling Functions of Hydrothermarchaeota in Hydrothermal Sediment.</title>
        <authorList>
            <person name="Zhou Z."/>
            <person name="Liu Y."/>
            <person name="Xu W."/>
            <person name="Pan J."/>
            <person name="Luo Z.H."/>
            <person name="Li M."/>
        </authorList>
    </citation>
    <scope>NUCLEOTIDE SEQUENCE [LARGE SCALE GENOMIC DNA]</scope>
    <source>
        <strain evidence="2">SpSt-524</strain>
    </source>
</reference>
<comment type="caution">
    <text evidence="2">The sequence shown here is derived from an EMBL/GenBank/DDBJ whole genome shotgun (WGS) entry which is preliminary data.</text>
</comment>
<protein>
    <submittedName>
        <fullName evidence="2">Uncharacterized protein</fullName>
    </submittedName>
</protein>
<evidence type="ECO:0000313" key="2">
    <source>
        <dbReference type="EMBL" id="HFG21395.1"/>
    </source>
</evidence>
<proteinExistence type="predicted"/>
<accession>A0A7C3DI83</accession>
<keyword evidence="1" id="KW-0472">Membrane</keyword>
<organism evidence="2">
    <name type="scientific">Meiothermus ruber</name>
    <dbReference type="NCBI Taxonomy" id="277"/>
    <lineage>
        <taxon>Bacteria</taxon>
        <taxon>Thermotogati</taxon>
        <taxon>Deinococcota</taxon>
        <taxon>Deinococci</taxon>
        <taxon>Thermales</taxon>
        <taxon>Thermaceae</taxon>
        <taxon>Meiothermus</taxon>
    </lineage>
</organism>
<keyword evidence="1" id="KW-0812">Transmembrane</keyword>
<dbReference type="EMBL" id="DSWI01000028">
    <property type="protein sequence ID" value="HFG21395.1"/>
    <property type="molecule type" value="Genomic_DNA"/>
</dbReference>
<gene>
    <name evidence="2" type="ORF">ENS82_11930</name>
</gene>
<dbReference type="RefSeq" id="WP_409655303.1">
    <property type="nucleotide sequence ID" value="NZ_JBKBUW010000011.1"/>
</dbReference>
<keyword evidence="1" id="KW-1133">Transmembrane helix</keyword>